<gene>
    <name evidence="2" type="ORF">KK060_03045</name>
</gene>
<organism evidence="2 3">
    <name type="scientific">Chryseosolibacter indicus</name>
    <dbReference type="NCBI Taxonomy" id="2782351"/>
    <lineage>
        <taxon>Bacteria</taxon>
        <taxon>Pseudomonadati</taxon>
        <taxon>Bacteroidota</taxon>
        <taxon>Cytophagia</taxon>
        <taxon>Cytophagales</taxon>
        <taxon>Chryseotaleaceae</taxon>
        <taxon>Chryseosolibacter</taxon>
    </lineage>
</organism>
<evidence type="ECO:0000313" key="2">
    <source>
        <dbReference type="EMBL" id="MBT1702237.1"/>
    </source>
</evidence>
<dbReference type="EMBL" id="JAHESD010000004">
    <property type="protein sequence ID" value="MBT1702237.1"/>
    <property type="molecule type" value="Genomic_DNA"/>
</dbReference>
<evidence type="ECO:0000313" key="3">
    <source>
        <dbReference type="Proteomes" id="UP000772618"/>
    </source>
</evidence>
<sequence length="121" mass="14110">MEKRLVLILLSFVFASALYAQTDTTRNLTLKKSDTLSMQNEGSDFLNQYVQKVDVDDIPSDLKKTLSQKDQYKGWENQTLYYDSQNKIYLLEKKEGITTHIYRFNKEGKPITGMLNEDDDQ</sequence>
<comment type="caution">
    <text evidence="2">The sequence shown here is derived from an EMBL/GenBank/DDBJ whole genome shotgun (WGS) entry which is preliminary data.</text>
</comment>
<reference evidence="2 3" key="1">
    <citation type="submission" date="2021-05" db="EMBL/GenBank/DDBJ databases">
        <title>A Polyphasic approach of four new species of the genus Ohtaekwangia: Ohtaekwangia histidinii sp. nov., Ohtaekwangia cretensis sp. nov., Ohtaekwangia indiensis sp. nov., Ohtaekwangia reichenbachii sp. nov. from diverse environment.</title>
        <authorList>
            <person name="Octaviana S."/>
        </authorList>
    </citation>
    <scope>NUCLEOTIDE SEQUENCE [LARGE SCALE GENOMIC DNA]</scope>
    <source>
        <strain evidence="2 3">PWU20</strain>
    </source>
</reference>
<accession>A0ABS5VLA7</accession>
<keyword evidence="1" id="KW-0732">Signal</keyword>
<proteinExistence type="predicted"/>
<feature type="chain" id="PRO_5046268072" description="Beta-lactamase-inhibitor-like PepSY-like domain-containing protein" evidence="1">
    <location>
        <begin position="21"/>
        <end position="121"/>
    </location>
</feature>
<dbReference type="Proteomes" id="UP000772618">
    <property type="component" value="Unassembled WGS sequence"/>
</dbReference>
<protein>
    <recommendedName>
        <fullName evidence="4">Beta-lactamase-inhibitor-like PepSY-like domain-containing protein</fullName>
    </recommendedName>
</protein>
<keyword evidence="3" id="KW-1185">Reference proteome</keyword>
<dbReference type="RefSeq" id="WP_254152031.1">
    <property type="nucleotide sequence ID" value="NZ_JAHESD010000004.1"/>
</dbReference>
<evidence type="ECO:0008006" key="4">
    <source>
        <dbReference type="Google" id="ProtNLM"/>
    </source>
</evidence>
<evidence type="ECO:0000256" key="1">
    <source>
        <dbReference type="SAM" id="SignalP"/>
    </source>
</evidence>
<feature type="signal peptide" evidence="1">
    <location>
        <begin position="1"/>
        <end position="20"/>
    </location>
</feature>
<name>A0ABS5VLA7_9BACT</name>